<evidence type="ECO:0000256" key="2">
    <source>
        <dbReference type="ARBA" id="ARBA00023172"/>
    </source>
</evidence>
<dbReference type="GO" id="GO:0006310">
    <property type="term" value="P:DNA recombination"/>
    <property type="evidence" value="ECO:0007669"/>
    <property type="project" value="UniProtKB-KW"/>
</dbReference>
<feature type="domain" description="Tyr recombinase" evidence="3">
    <location>
        <begin position="90"/>
        <end position="297"/>
    </location>
</feature>
<dbReference type="EMBL" id="JBEDNZ010000019">
    <property type="protein sequence ID" value="KAL0820404.1"/>
    <property type="molecule type" value="Genomic_DNA"/>
</dbReference>
<dbReference type="InterPro" id="IPR044068">
    <property type="entry name" value="CB"/>
</dbReference>
<dbReference type="SUPFAM" id="SSF56349">
    <property type="entry name" value="DNA breaking-rejoining enzymes"/>
    <property type="match status" value="1"/>
</dbReference>
<dbReference type="PANTHER" id="PTHR35617:SF3">
    <property type="entry name" value="CORE-BINDING (CB) DOMAIN-CONTAINING PROTEIN"/>
    <property type="match status" value="1"/>
</dbReference>
<dbReference type="PROSITE" id="PS51900">
    <property type="entry name" value="CB"/>
    <property type="match status" value="1"/>
</dbReference>
<sequence>MLASLSENTIKQYNTYLKQWYEYCINLSIDYFQVSVPHVLSFLTKLYEDGAVYSSLNCCRSALSLLVGTKITNDDRVARFLKGVFRLRPPHPKYDITWDPSIVLNYFSNKGENTQLTLEEISKKLITLLAIITAHRAQTFSLIKLNNIETYTDKVLIKIPDHIKTSRPGSVQPSLVLPFYTNNTKICPASAILNYIDRTSSIRNCENLFIAFKKPHKAVTAQTLSRWVKSTLKSSGIDVNIFSAHSTRHAATSAAKRLGVNIDTIRRTAGWSSSSKVFAQFYNRDIITNQDFSVILNSVS</sequence>
<keyword evidence="2" id="KW-0233">DNA recombination</keyword>
<organism evidence="5 6">
    <name type="scientific">Loxostege sticticalis</name>
    <name type="common">Beet webworm moth</name>
    <dbReference type="NCBI Taxonomy" id="481309"/>
    <lineage>
        <taxon>Eukaryota</taxon>
        <taxon>Metazoa</taxon>
        <taxon>Ecdysozoa</taxon>
        <taxon>Arthropoda</taxon>
        <taxon>Hexapoda</taxon>
        <taxon>Insecta</taxon>
        <taxon>Pterygota</taxon>
        <taxon>Neoptera</taxon>
        <taxon>Endopterygota</taxon>
        <taxon>Lepidoptera</taxon>
        <taxon>Glossata</taxon>
        <taxon>Ditrysia</taxon>
        <taxon>Pyraloidea</taxon>
        <taxon>Crambidae</taxon>
        <taxon>Pyraustinae</taxon>
        <taxon>Loxostege</taxon>
    </lineage>
</organism>
<protein>
    <recommendedName>
        <fullName evidence="7">Tyr recombinase domain-containing protein</fullName>
    </recommendedName>
</protein>
<evidence type="ECO:0000256" key="1">
    <source>
        <dbReference type="ARBA" id="ARBA00023125"/>
    </source>
</evidence>
<evidence type="ECO:0000313" key="5">
    <source>
        <dbReference type="EMBL" id="KAL0820404.1"/>
    </source>
</evidence>
<evidence type="ECO:0008006" key="7">
    <source>
        <dbReference type="Google" id="ProtNLM"/>
    </source>
</evidence>
<dbReference type="GO" id="GO:0003677">
    <property type="term" value="F:DNA binding"/>
    <property type="evidence" value="ECO:0007669"/>
    <property type="project" value="UniProtKB-KW"/>
</dbReference>
<accession>A0ABD0SKM9</accession>
<comment type="caution">
    <text evidence="5">The sequence shown here is derived from an EMBL/GenBank/DDBJ whole genome shotgun (WGS) entry which is preliminary data.</text>
</comment>
<dbReference type="Proteomes" id="UP001549921">
    <property type="component" value="Unassembled WGS sequence"/>
</dbReference>
<proteinExistence type="predicted"/>
<dbReference type="AlphaFoldDB" id="A0ABD0SKM9"/>
<keyword evidence="1" id="KW-0238">DNA-binding</keyword>
<feature type="domain" description="Core-binding (CB)" evidence="4">
    <location>
        <begin position="1"/>
        <end position="67"/>
    </location>
</feature>
<reference evidence="5 6" key="1">
    <citation type="submission" date="2024-06" db="EMBL/GenBank/DDBJ databases">
        <title>A chromosome-level genome assembly of beet webworm, Loxostege sticticalis.</title>
        <authorList>
            <person name="Zhang Y."/>
        </authorList>
    </citation>
    <scope>NUCLEOTIDE SEQUENCE [LARGE SCALE GENOMIC DNA]</scope>
    <source>
        <strain evidence="5">AQ028</strain>
        <tissue evidence="5">Male pupae</tissue>
    </source>
</reference>
<dbReference type="InterPro" id="IPR002104">
    <property type="entry name" value="Integrase_catalytic"/>
</dbReference>
<name>A0ABD0SKM9_LOXSC</name>
<dbReference type="InterPro" id="IPR011010">
    <property type="entry name" value="DNA_brk_join_enz"/>
</dbReference>
<evidence type="ECO:0000259" key="4">
    <source>
        <dbReference type="PROSITE" id="PS51900"/>
    </source>
</evidence>
<dbReference type="Gene3D" id="1.10.443.10">
    <property type="entry name" value="Intergrase catalytic core"/>
    <property type="match status" value="1"/>
</dbReference>
<dbReference type="PANTHER" id="PTHR35617">
    <property type="entry name" value="PHAGE_INTEGRASE DOMAIN-CONTAINING PROTEIN"/>
    <property type="match status" value="1"/>
</dbReference>
<gene>
    <name evidence="5" type="ORF">ABMA28_006286</name>
</gene>
<dbReference type="InterPro" id="IPR010998">
    <property type="entry name" value="Integrase_recombinase_N"/>
</dbReference>
<dbReference type="PROSITE" id="PS51898">
    <property type="entry name" value="TYR_RECOMBINASE"/>
    <property type="match status" value="1"/>
</dbReference>
<dbReference type="Pfam" id="PF00589">
    <property type="entry name" value="Phage_integrase"/>
    <property type="match status" value="1"/>
</dbReference>
<dbReference type="InterPro" id="IPR013762">
    <property type="entry name" value="Integrase-like_cat_sf"/>
</dbReference>
<dbReference type="Gene3D" id="1.10.150.130">
    <property type="match status" value="1"/>
</dbReference>
<evidence type="ECO:0000259" key="3">
    <source>
        <dbReference type="PROSITE" id="PS51898"/>
    </source>
</evidence>
<evidence type="ECO:0000313" key="6">
    <source>
        <dbReference type="Proteomes" id="UP001549921"/>
    </source>
</evidence>